<accession>A0ABV8HJ02</accession>
<evidence type="ECO:0000256" key="5">
    <source>
        <dbReference type="ARBA" id="ARBA00005520"/>
    </source>
</evidence>
<dbReference type="HAMAP" id="MF_01283">
    <property type="entry name" value="RibBA"/>
    <property type="match status" value="1"/>
</dbReference>
<keyword evidence="15 17" id="KW-0511">Multifunctional enzyme</keyword>
<sequence length="433" mass="46397">MRDDWYDDGALVLDTVERALAEIAAGRPIVVVDDEDRENEGDLIVAAEKITPQIVAFMMSECRGLICVPMEGTELDRLDLPQMVAANTESMGTAFTVSVDATGAHGVTTGISAADRAATIRLLAEPSAAAADFVRPGHVFPLRARPGGVLTRAGHTEAGVDLARLAGLRPAAAIVEIAREDGTMARLPELVPFARKHGLAIISIEDLIAYRRSLKPAVRREASTRLPTTYGDFRAYGYRSATDGVEHIALVAGDLGDGHDVLVRVHSECLTGDVFGSQRCDCGPQLQAALRKVAEAGRGVVLYLRGHEGRGIGLMSKLRAYELQERGRDTLDANLELGLPADARDYGVAASVLADLGVRSLRLMTNNPAKTGALVSHGLDVRGREPMPVAPGEHNLRYLRTKRDRMGHDLPWLDPAAPPTAGTPPTAEHRGEK</sequence>
<evidence type="ECO:0000256" key="6">
    <source>
        <dbReference type="ARBA" id="ARBA00022619"/>
    </source>
</evidence>
<dbReference type="HAMAP" id="MF_00180">
    <property type="entry name" value="RibB"/>
    <property type="match status" value="1"/>
</dbReference>
<feature type="binding site" evidence="17">
    <location>
        <position position="282"/>
    </location>
    <ligand>
        <name>Zn(2+)</name>
        <dbReference type="ChEBI" id="CHEBI:29105"/>
        <note>catalytic</note>
    </ligand>
</feature>
<dbReference type="NCBIfam" id="TIGR00505">
    <property type="entry name" value="ribA"/>
    <property type="match status" value="1"/>
</dbReference>
<evidence type="ECO:0000259" key="19">
    <source>
        <dbReference type="Pfam" id="PF00925"/>
    </source>
</evidence>
<dbReference type="InterPro" id="IPR032677">
    <property type="entry name" value="GTP_cyclohydro_II"/>
</dbReference>
<evidence type="ECO:0000256" key="18">
    <source>
        <dbReference type="SAM" id="MobiDB-lite"/>
    </source>
</evidence>
<dbReference type="PANTHER" id="PTHR21327:SF18">
    <property type="entry name" value="3,4-DIHYDROXY-2-BUTANONE 4-PHOSPHATE SYNTHASE"/>
    <property type="match status" value="1"/>
</dbReference>
<feature type="binding site" evidence="17">
    <location>
        <begin position="264"/>
        <end position="268"/>
    </location>
    <ligand>
        <name>GTP</name>
        <dbReference type="ChEBI" id="CHEBI:37565"/>
    </ligand>
</feature>
<evidence type="ECO:0000256" key="2">
    <source>
        <dbReference type="ARBA" id="ARBA00002284"/>
    </source>
</evidence>
<evidence type="ECO:0000256" key="10">
    <source>
        <dbReference type="ARBA" id="ARBA00022833"/>
    </source>
</evidence>
<comment type="function">
    <text evidence="17">Catalyzes the conversion of GTP to 2,5-diamino-6-ribosylamino-4(3H)-pyrimidinone 5'-phosphate (DARP), formate and pyrophosphate.</text>
</comment>
<evidence type="ECO:0000256" key="11">
    <source>
        <dbReference type="ARBA" id="ARBA00022842"/>
    </source>
</evidence>
<comment type="cofactor">
    <cofactor evidence="17">
        <name>Mg(2+)</name>
        <dbReference type="ChEBI" id="CHEBI:18420"/>
    </cofactor>
    <cofactor evidence="17">
        <name>Mn(2+)</name>
        <dbReference type="ChEBI" id="CHEBI:29035"/>
    </cofactor>
    <text evidence="17">Binds 2 divalent metal cations per subunit. Magnesium or manganese.</text>
</comment>
<comment type="function">
    <text evidence="2 17">Catalyzes the conversion of D-ribulose 5-phosphate to formate and 3,4-dihydroxy-2-butanone 4-phosphate.</text>
</comment>
<name>A0ABV8HJ02_9ACTN</name>
<dbReference type="Pfam" id="PF00925">
    <property type="entry name" value="GTP_cyclohydro2"/>
    <property type="match status" value="1"/>
</dbReference>
<feature type="binding site" evidence="17">
    <location>
        <position position="155"/>
    </location>
    <ligand>
        <name>Mg(2+)</name>
        <dbReference type="ChEBI" id="CHEBI:18420"/>
        <label>2</label>
    </ligand>
</feature>
<keyword evidence="6 17" id="KW-0686">Riboflavin biosynthesis</keyword>
<dbReference type="InterPro" id="IPR000926">
    <property type="entry name" value="RibA"/>
</dbReference>
<evidence type="ECO:0000256" key="15">
    <source>
        <dbReference type="ARBA" id="ARBA00023268"/>
    </source>
</evidence>
<feature type="region of interest" description="DHBP synthase" evidence="17">
    <location>
        <begin position="1"/>
        <end position="213"/>
    </location>
</feature>
<feature type="active site" description="Nucleophile; for GTP cyclohydrolase activity" evidence="17">
    <location>
        <position position="344"/>
    </location>
</feature>
<feature type="binding site" evidence="17">
    <location>
        <position position="269"/>
    </location>
    <ligand>
        <name>Zn(2+)</name>
        <dbReference type="ChEBI" id="CHEBI:29105"/>
        <note>catalytic</note>
    </ligand>
</feature>
<dbReference type="InterPro" id="IPR036144">
    <property type="entry name" value="RibA-like_sf"/>
</dbReference>
<dbReference type="SUPFAM" id="SSF55821">
    <property type="entry name" value="YrdC/RibB"/>
    <property type="match status" value="1"/>
</dbReference>
<keyword evidence="14 17" id="KW-0456">Lyase</keyword>
<dbReference type="EMBL" id="JBHSBB010000009">
    <property type="protein sequence ID" value="MFC4032028.1"/>
    <property type="molecule type" value="Genomic_DNA"/>
</dbReference>
<evidence type="ECO:0000256" key="1">
    <source>
        <dbReference type="ARBA" id="ARBA00000141"/>
    </source>
</evidence>
<feature type="domain" description="GTP cyclohydrolase II" evidence="19">
    <location>
        <begin position="220"/>
        <end position="385"/>
    </location>
</feature>
<keyword evidence="12 17" id="KW-0342">GTP-binding</keyword>
<feature type="site" description="Essential for DHBP synthase activity" evidence="17">
    <location>
        <position position="138"/>
    </location>
</feature>
<dbReference type="Gene3D" id="3.40.50.10990">
    <property type="entry name" value="GTP cyclohydrolase II"/>
    <property type="match status" value="1"/>
</dbReference>
<keyword evidence="10 17" id="KW-0862">Zinc</keyword>
<evidence type="ECO:0000256" key="12">
    <source>
        <dbReference type="ARBA" id="ARBA00023134"/>
    </source>
</evidence>
<comment type="pathway">
    <text evidence="3 17">Cofactor biosynthesis; riboflavin biosynthesis; 5-amino-6-(D-ribitylamino)uracil from GTP: step 1/4.</text>
</comment>
<dbReference type="SUPFAM" id="SSF142695">
    <property type="entry name" value="RibA-like"/>
    <property type="match status" value="1"/>
</dbReference>
<evidence type="ECO:0000256" key="4">
    <source>
        <dbReference type="ARBA" id="ARBA00004904"/>
    </source>
</evidence>
<dbReference type="NCBIfam" id="NF006803">
    <property type="entry name" value="PRK09311.1"/>
    <property type="match status" value="1"/>
</dbReference>
<dbReference type="NCBIfam" id="TIGR00506">
    <property type="entry name" value="ribB"/>
    <property type="match status" value="1"/>
</dbReference>
<feature type="binding site" evidence="17">
    <location>
        <position position="280"/>
    </location>
    <ligand>
        <name>Zn(2+)</name>
        <dbReference type="ChEBI" id="CHEBI:29105"/>
        <note>catalytic</note>
    </ligand>
</feature>
<reference evidence="21" key="1">
    <citation type="journal article" date="2019" name="Int. J. Syst. Evol. Microbiol.">
        <title>The Global Catalogue of Microorganisms (GCM) 10K type strain sequencing project: providing services to taxonomists for standard genome sequencing and annotation.</title>
        <authorList>
            <consortium name="The Broad Institute Genomics Platform"/>
            <consortium name="The Broad Institute Genome Sequencing Center for Infectious Disease"/>
            <person name="Wu L."/>
            <person name="Ma J."/>
        </authorList>
    </citation>
    <scope>NUCLEOTIDE SEQUENCE [LARGE SCALE GENOMIC DNA]</scope>
    <source>
        <strain evidence="21">CGMCC 4.7237</strain>
    </source>
</reference>
<proteinExistence type="inferred from homology"/>
<feature type="binding site" evidence="17">
    <location>
        <position position="330"/>
    </location>
    <ligand>
        <name>GTP</name>
        <dbReference type="ChEBI" id="CHEBI:37565"/>
    </ligand>
</feature>
<evidence type="ECO:0000256" key="3">
    <source>
        <dbReference type="ARBA" id="ARBA00004853"/>
    </source>
</evidence>
<dbReference type="EC" id="3.5.4.25" evidence="17"/>
<dbReference type="PANTHER" id="PTHR21327">
    <property type="entry name" value="GTP CYCLOHYDROLASE II-RELATED"/>
    <property type="match status" value="1"/>
</dbReference>
<dbReference type="InterPro" id="IPR017945">
    <property type="entry name" value="DHBP_synth_RibB-like_a/b_dom"/>
</dbReference>
<gene>
    <name evidence="17" type="primary">ribBA</name>
    <name evidence="20" type="ORF">ACFO3J_11095</name>
</gene>
<keyword evidence="11 17" id="KW-0460">Magnesium</keyword>
<dbReference type="CDD" id="cd00641">
    <property type="entry name" value="GTP_cyclohydro2"/>
    <property type="match status" value="1"/>
</dbReference>
<feature type="binding site" evidence="17">
    <location>
        <position position="285"/>
    </location>
    <ligand>
        <name>GTP</name>
        <dbReference type="ChEBI" id="CHEBI:37565"/>
    </ligand>
</feature>
<comment type="caution">
    <text evidence="20">The sequence shown here is derived from an EMBL/GenBank/DDBJ whole genome shotgun (WGS) entry which is preliminary data.</text>
</comment>
<dbReference type="PIRSF" id="PIRSF001259">
    <property type="entry name" value="RibA"/>
    <property type="match status" value="1"/>
</dbReference>
<feature type="binding site" evidence="17">
    <location>
        <position position="176"/>
    </location>
    <ligand>
        <name>D-ribulose 5-phosphate</name>
        <dbReference type="ChEBI" id="CHEBI:58121"/>
    </ligand>
</feature>
<evidence type="ECO:0000313" key="21">
    <source>
        <dbReference type="Proteomes" id="UP001595765"/>
    </source>
</evidence>
<comment type="cofactor">
    <cofactor evidence="17">
        <name>Zn(2+)</name>
        <dbReference type="ChEBI" id="CHEBI:29105"/>
    </cofactor>
    <text evidence="17">Binds 1 zinc ion per subunit.</text>
</comment>
<feature type="binding site" evidence="17">
    <location>
        <position position="42"/>
    </location>
    <ligand>
        <name>D-ribulose 5-phosphate</name>
        <dbReference type="ChEBI" id="CHEBI:58121"/>
    </ligand>
</feature>
<evidence type="ECO:0000256" key="8">
    <source>
        <dbReference type="ARBA" id="ARBA00022741"/>
    </source>
</evidence>
<keyword evidence="8 17" id="KW-0547">Nucleotide-binding</keyword>
<evidence type="ECO:0000256" key="7">
    <source>
        <dbReference type="ARBA" id="ARBA00022723"/>
    </source>
</evidence>
<comment type="catalytic activity">
    <reaction evidence="1 17">
        <text>D-ribulose 5-phosphate = (2S)-2-hydroxy-3-oxobutyl phosphate + formate + H(+)</text>
        <dbReference type="Rhea" id="RHEA:18457"/>
        <dbReference type="ChEBI" id="CHEBI:15378"/>
        <dbReference type="ChEBI" id="CHEBI:15740"/>
        <dbReference type="ChEBI" id="CHEBI:58121"/>
        <dbReference type="ChEBI" id="CHEBI:58830"/>
        <dbReference type="EC" id="4.1.99.12"/>
    </reaction>
</comment>
<feature type="region of interest" description="GTP cyclohydrolase II" evidence="17">
    <location>
        <begin position="214"/>
        <end position="433"/>
    </location>
</feature>
<keyword evidence="21" id="KW-1185">Reference proteome</keyword>
<feature type="binding site" evidence="17">
    <location>
        <begin position="37"/>
        <end position="38"/>
    </location>
    <ligand>
        <name>D-ribulose 5-phosphate</name>
        <dbReference type="ChEBI" id="CHEBI:58121"/>
    </ligand>
</feature>
<feature type="active site" description="Proton acceptor; for GTP cyclohydrolase activity" evidence="17">
    <location>
        <position position="342"/>
    </location>
</feature>
<keyword evidence="7 17" id="KW-0479">Metal-binding</keyword>
<feature type="binding site" evidence="17">
    <location>
        <position position="370"/>
    </location>
    <ligand>
        <name>GTP</name>
        <dbReference type="ChEBI" id="CHEBI:37565"/>
    </ligand>
</feature>
<feature type="site" description="Essential for DHBP synthase activity" evidence="17">
    <location>
        <position position="176"/>
    </location>
</feature>
<evidence type="ECO:0000256" key="16">
    <source>
        <dbReference type="ARBA" id="ARBA00049295"/>
    </source>
</evidence>
<dbReference type="GO" id="GO:0003935">
    <property type="term" value="F:GTP cyclohydrolase II activity"/>
    <property type="evidence" value="ECO:0007669"/>
    <property type="project" value="UniProtKB-EC"/>
</dbReference>
<feature type="region of interest" description="Disordered" evidence="18">
    <location>
        <begin position="407"/>
        <end position="433"/>
    </location>
</feature>
<dbReference type="InterPro" id="IPR000422">
    <property type="entry name" value="DHBP_synthase_RibB"/>
</dbReference>
<dbReference type="EC" id="4.1.99.12" evidence="17"/>
<dbReference type="GO" id="GO:0008686">
    <property type="term" value="F:3,4-dihydroxy-2-butanone-4-phosphate synthase activity"/>
    <property type="evidence" value="ECO:0007669"/>
    <property type="project" value="UniProtKB-EC"/>
</dbReference>
<dbReference type="Gene3D" id="3.90.870.10">
    <property type="entry name" value="DHBP synthase"/>
    <property type="match status" value="1"/>
</dbReference>
<dbReference type="InterPro" id="IPR016299">
    <property type="entry name" value="Riboflavin_synth_RibBA"/>
</dbReference>
<protein>
    <recommendedName>
        <fullName evidence="17">Riboflavin biosynthesis protein RibBA</fullName>
    </recommendedName>
    <domain>
        <recommendedName>
            <fullName evidence="17">3,4-dihydroxy-2-butanone 4-phosphate synthase</fullName>
            <shortName evidence="17">DHBP synthase</shortName>
            <ecNumber evidence="17">4.1.99.12</ecNumber>
        </recommendedName>
    </domain>
    <domain>
        <recommendedName>
            <fullName evidence="17">GTP cyclohydrolase-2</fullName>
            <ecNumber evidence="17">3.5.4.25</ecNumber>
        </recommendedName>
        <alternativeName>
            <fullName evidence="17">GTP cyclohydrolase II</fullName>
        </alternativeName>
    </domain>
</protein>
<comment type="similarity">
    <text evidence="17">In the C-terminal section; belongs to the GTP cyclohydrolase II family.</text>
</comment>
<comment type="pathway">
    <text evidence="4 17">Cofactor biosynthesis; riboflavin biosynthesis; 2-hydroxy-3-oxobutyl phosphate from D-ribulose 5-phosphate: step 1/1.</text>
</comment>
<dbReference type="RefSeq" id="WP_386429190.1">
    <property type="nucleotide sequence ID" value="NZ_JBHSBB010000009.1"/>
</dbReference>
<comment type="similarity">
    <text evidence="5 17">In the N-terminal section; belongs to the DHBP synthase family.</text>
</comment>
<comment type="catalytic activity">
    <reaction evidence="16 17">
        <text>GTP + 4 H2O = 2,5-diamino-6-hydroxy-4-(5-phosphoribosylamino)-pyrimidine + formate + 2 phosphate + 3 H(+)</text>
        <dbReference type="Rhea" id="RHEA:23704"/>
        <dbReference type="ChEBI" id="CHEBI:15377"/>
        <dbReference type="ChEBI" id="CHEBI:15378"/>
        <dbReference type="ChEBI" id="CHEBI:15740"/>
        <dbReference type="ChEBI" id="CHEBI:37565"/>
        <dbReference type="ChEBI" id="CHEBI:43474"/>
        <dbReference type="ChEBI" id="CHEBI:58614"/>
        <dbReference type="EC" id="3.5.4.25"/>
    </reaction>
</comment>
<dbReference type="HAMAP" id="MF_00179">
    <property type="entry name" value="RibA"/>
    <property type="match status" value="1"/>
</dbReference>
<dbReference type="Proteomes" id="UP001595765">
    <property type="component" value="Unassembled WGS sequence"/>
</dbReference>
<keyword evidence="13 17" id="KW-0464">Manganese</keyword>
<evidence type="ECO:0000256" key="9">
    <source>
        <dbReference type="ARBA" id="ARBA00022801"/>
    </source>
</evidence>
<feature type="binding site" evidence="17">
    <location>
        <position position="365"/>
    </location>
    <ligand>
        <name>GTP</name>
        <dbReference type="ChEBI" id="CHEBI:37565"/>
    </ligand>
</feature>
<evidence type="ECO:0000256" key="13">
    <source>
        <dbReference type="ARBA" id="ARBA00023211"/>
    </source>
</evidence>
<dbReference type="Pfam" id="PF00926">
    <property type="entry name" value="DHBP_synthase"/>
    <property type="match status" value="1"/>
</dbReference>
<keyword evidence="9 17" id="KW-0378">Hydrolase</keyword>
<dbReference type="NCBIfam" id="NF001591">
    <property type="entry name" value="PRK00393.1"/>
    <property type="match status" value="1"/>
</dbReference>
<evidence type="ECO:0000313" key="20">
    <source>
        <dbReference type="EMBL" id="MFC4032028.1"/>
    </source>
</evidence>
<feature type="binding site" evidence="17">
    <location>
        <begin position="308"/>
        <end position="310"/>
    </location>
    <ligand>
        <name>GTP</name>
        <dbReference type="ChEBI" id="CHEBI:37565"/>
    </ligand>
</feature>
<evidence type="ECO:0000256" key="17">
    <source>
        <dbReference type="HAMAP-Rule" id="MF_01283"/>
    </source>
</evidence>
<feature type="binding site" evidence="17">
    <location>
        <position position="38"/>
    </location>
    <ligand>
        <name>Mg(2+)</name>
        <dbReference type="ChEBI" id="CHEBI:18420"/>
        <label>2</label>
    </ligand>
</feature>
<evidence type="ECO:0000256" key="14">
    <source>
        <dbReference type="ARBA" id="ARBA00023239"/>
    </source>
</evidence>
<organism evidence="20 21">
    <name type="scientific">Streptomyces polygonati</name>
    <dbReference type="NCBI Taxonomy" id="1617087"/>
    <lineage>
        <taxon>Bacteria</taxon>
        <taxon>Bacillati</taxon>
        <taxon>Actinomycetota</taxon>
        <taxon>Actinomycetes</taxon>
        <taxon>Kitasatosporales</taxon>
        <taxon>Streptomycetaceae</taxon>
        <taxon>Streptomyces</taxon>
    </lineage>
</organism>
<feature type="binding site" evidence="17">
    <location>
        <position position="38"/>
    </location>
    <ligand>
        <name>Mg(2+)</name>
        <dbReference type="ChEBI" id="CHEBI:18420"/>
        <label>1</label>
    </ligand>
</feature>
<feature type="binding site" evidence="17">
    <location>
        <begin position="152"/>
        <end position="156"/>
    </location>
    <ligand>
        <name>D-ribulose 5-phosphate</name>
        <dbReference type="ChEBI" id="CHEBI:58121"/>
    </ligand>
</feature>